<dbReference type="InterPro" id="IPR004299">
    <property type="entry name" value="MBOAT_fam"/>
</dbReference>
<feature type="transmembrane region" description="Helical" evidence="6">
    <location>
        <begin position="540"/>
        <end position="561"/>
    </location>
</feature>
<dbReference type="Proteomes" id="UP000029725">
    <property type="component" value="Unassembled WGS sequence"/>
</dbReference>
<feature type="transmembrane region" description="Helical" evidence="6">
    <location>
        <begin position="334"/>
        <end position="357"/>
    </location>
</feature>
<protein>
    <submittedName>
        <fullName evidence="7">Gup1-like protein</fullName>
    </submittedName>
</protein>
<feature type="transmembrane region" description="Helical" evidence="6">
    <location>
        <begin position="176"/>
        <end position="194"/>
    </location>
</feature>
<dbReference type="PANTHER" id="PTHR13285:SF18">
    <property type="entry name" value="PROTEIN-CYSTEINE N-PALMITOYLTRANSFERASE RASP"/>
    <property type="match status" value="1"/>
</dbReference>
<feature type="transmembrane region" description="Helical" evidence="6">
    <location>
        <begin position="109"/>
        <end position="129"/>
    </location>
</feature>
<dbReference type="GO" id="GO:0016020">
    <property type="term" value="C:membrane"/>
    <property type="evidence" value="ECO:0007669"/>
    <property type="project" value="UniProtKB-SubCell"/>
</dbReference>
<dbReference type="HOGENOM" id="CLU_021430_1_1_1"/>
<feature type="transmembrane region" description="Helical" evidence="6">
    <location>
        <begin position="49"/>
        <end position="68"/>
    </location>
</feature>
<name>A0A098VUQ9_9MICR</name>
<keyword evidence="3 6" id="KW-0812">Transmembrane</keyword>
<dbReference type="EMBL" id="JMKJ01000059">
    <property type="protein sequence ID" value="KGG52604.1"/>
    <property type="molecule type" value="Genomic_DNA"/>
</dbReference>
<comment type="subcellular location">
    <subcellularLocation>
        <location evidence="1">Membrane</location>
        <topology evidence="1">Multi-pass membrane protein</topology>
    </subcellularLocation>
</comment>
<dbReference type="GeneID" id="25258514"/>
<evidence type="ECO:0000313" key="8">
    <source>
        <dbReference type="Proteomes" id="UP000029725"/>
    </source>
</evidence>
<dbReference type="Pfam" id="PF03062">
    <property type="entry name" value="MBOAT"/>
    <property type="match status" value="1"/>
</dbReference>
<feature type="transmembrane region" description="Helical" evidence="6">
    <location>
        <begin position="136"/>
        <end position="164"/>
    </location>
</feature>
<dbReference type="RefSeq" id="XP_013239040.1">
    <property type="nucleotide sequence ID" value="XM_013383586.1"/>
</dbReference>
<evidence type="ECO:0000256" key="2">
    <source>
        <dbReference type="ARBA" id="ARBA00010323"/>
    </source>
</evidence>
<reference evidence="7 8" key="1">
    <citation type="submission" date="2014-04" db="EMBL/GenBank/DDBJ databases">
        <title>A new species of microsporidia sheds light on the evolution of extreme parasitism.</title>
        <authorList>
            <person name="Haag K.L."/>
            <person name="James T.Y."/>
            <person name="Larsson R."/>
            <person name="Schaer T.M."/>
            <person name="Refardt D."/>
            <person name="Pombert J.-F."/>
            <person name="Ebert D."/>
        </authorList>
    </citation>
    <scope>NUCLEOTIDE SEQUENCE [LARGE SCALE GENOMIC DNA]</scope>
    <source>
        <strain evidence="7 8">UGP3</strain>
        <tissue evidence="7">Spores</tissue>
    </source>
</reference>
<feature type="transmembrane region" description="Helical" evidence="6">
    <location>
        <begin position="436"/>
        <end position="462"/>
    </location>
</feature>
<dbReference type="GO" id="GO:0006506">
    <property type="term" value="P:GPI anchor biosynthetic process"/>
    <property type="evidence" value="ECO:0007669"/>
    <property type="project" value="TreeGrafter"/>
</dbReference>
<evidence type="ECO:0000256" key="3">
    <source>
        <dbReference type="ARBA" id="ARBA00022692"/>
    </source>
</evidence>
<dbReference type="PANTHER" id="PTHR13285">
    <property type="entry name" value="ACYLTRANSFERASE"/>
    <property type="match status" value="1"/>
</dbReference>
<keyword evidence="4 6" id="KW-1133">Transmembrane helix</keyword>
<evidence type="ECO:0000256" key="5">
    <source>
        <dbReference type="ARBA" id="ARBA00023136"/>
    </source>
</evidence>
<keyword evidence="5 6" id="KW-0472">Membrane</keyword>
<comment type="caution">
    <text evidence="7">The sequence shown here is derived from an EMBL/GenBank/DDBJ whole genome shotgun (WGS) entry which is preliminary data.</text>
</comment>
<feature type="transmembrane region" description="Helical" evidence="6">
    <location>
        <begin position="510"/>
        <end position="534"/>
    </location>
</feature>
<organism evidence="7 8">
    <name type="scientific">Mitosporidium daphniae</name>
    <dbReference type="NCBI Taxonomy" id="1485682"/>
    <lineage>
        <taxon>Eukaryota</taxon>
        <taxon>Fungi</taxon>
        <taxon>Fungi incertae sedis</taxon>
        <taxon>Microsporidia</taxon>
        <taxon>Mitosporidium</taxon>
    </lineage>
</organism>
<evidence type="ECO:0000256" key="4">
    <source>
        <dbReference type="ARBA" id="ARBA00022989"/>
    </source>
</evidence>
<dbReference type="GO" id="GO:0008374">
    <property type="term" value="F:O-acyltransferase activity"/>
    <property type="evidence" value="ECO:0007669"/>
    <property type="project" value="TreeGrafter"/>
</dbReference>
<sequence length="577" mass="67140">MPLWHGVAELIKFLQILMINTPQTSHSEYHLEEAIHKEKPRARWLSCEFFIYYALILFAAYKITFSGWKVSSPISNPNFDKLEHLLSRGWMGPFVDNSDAQFAAFRNNFLNLTLMMGIFCLLSLGLKALKRESYLFLAGLVVLLALHGLNSVFIISFMLVNYYITFLGQRYFPKLIPILTWSWALLSLVGLEWIGNQISFTNLSWGYLSFLDRNIFKGAYHRWWIIYNISVLRMISFNLDYYYALISPRATSSQTSIANMKHIRSCAECQESLSYCGKIRSTTSLELDSYNVCNYFSYLLYTPLFLSGPIITFNNFCCQLKAPILISSKYKAWYLIRLLISILVMEWIMHNFYVVAIKNMRAWDGFSTLDMFCIGYLNLKLIWLKLLIIWRFARFWALVDGIDAPENMIRCMSNNYSGLAFWRSWHRSFNQWIVRYIYIPLGGSQYATLNIWVIFTFVAIWHDRTLSLLVWGWLISLFIAPELILAYLSKMLNAESWNSYRIHAGIAGAFNLYLMSIANLVGFCVGVDGVMIILKSALSYDGVVFLCWSFITAYAAVQIMFEIREQEYRSLGVMKNY</sequence>
<keyword evidence="8" id="KW-1185">Reference proteome</keyword>
<dbReference type="AlphaFoldDB" id="A0A098VUQ9"/>
<accession>A0A098VUQ9</accession>
<feature type="transmembrane region" description="Helical" evidence="6">
    <location>
        <begin position="295"/>
        <end position="313"/>
    </location>
</feature>
<evidence type="ECO:0000313" key="7">
    <source>
        <dbReference type="EMBL" id="KGG52604.1"/>
    </source>
</evidence>
<comment type="similarity">
    <text evidence="2">Belongs to the membrane-bound acyltransferase family.</text>
</comment>
<feature type="transmembrane region" description="Helical" evidence="6">
    <location>
        <begin position="369"/>
        <end position="388"/>
    </location>
</feature>
<dbReference type="GO" id="GO:0005783">
    <property type="term" value="C:endoplasmic reticulum"/>
    <property type="evidence" value="ECO:0007669"/>
    <property type="project" value="TreeGrafter"/>
</dbReference>
<feature type="transmembrane region" description="Helical" evidence="6">
    <location>
        <begin position="468"/>
        <end position="489"/>
    </location>
</feature>
<proteinExistence type="inferred from homology"/>
<dbReference type="VEuPathDB" id="MicrosporidiaDB:DI09_153p50"/>
<evidence type="ECO:0000256" key="6">
    <source>
        <dbReference type="SAM" id="Phobius"/>
    </source>
</evidence>
<gene>
    <name evidence="7" type="ORF">DI09_153p50</name>
</gene>
<dbReference type="OrthoDB" id="420606at2759"/>
<feature type="transmembrane region" description="Helical" evidence="6">
    <location>
        <begin position="223"/>
        <end position="244"/>
    </location>
</feature>
<dbReference type="InterPro" id="IPR051085">
    <property type="entry name" value="MB_O-acyltransferase"/>
</dbReference>
<evidence type="ECO:0000256" key="1">
    <source>
        <dbReference type="ARBA" id="ARBA00004141"/>
    </source>
</evidence>